<dbReference type="Gene3D" id="3.55.50.30">
    <property type="match status" value="1"/>
</dbReference>
<protein>
    <submittedName>
        <fullName evidence="4">FecR family protein</fullName>
    </submittedName>
</protein>
<dbReference type="InterPro" id="IPR006860">
    <property type="entry name" value="FecR"/>
</dbReference>
<dbReference type="PANTHER" id="PTHR30273:SF2">
    <property type="entry name" value="PROTEIN FECR"/>
    <property type="match status" value="1"/>
</dbReference>
<keyword evidence="1" id="KW-1133">Transmembrane helix</keyword>
<dbReference type="PANTHER" id="PTHR30273">
    <property type="entry name" value="PERIPLASMIC SIGNAL SENSOR AND SIGMA FACTOR ACTIVATOR FECR-RELATED"/>
    <property type="match status" value="1"/>
</dbReference>
<keyword evidence="1" id="KW-0472">Membrane</keyword>
<dbReference type="PIRSF" id="PIRSF018266">
    <property type="entry name" value="FecR"/>
    <property type="match status" value="1"/>
</dbReference>
<proteinExistence type="predicted"/>
<name>A0ABP9CCH7_9SPHI</name>
<dbReference type="Proteomes" id="UP001501411">
    <property type="component" value="Unassembled WGS sequence"/>
</dbReference>
<gene>
    <name evidence="4" type="ORF">GCM10023231_39110</name>
</gene>
<feature type="domain" description="FecR protein" evidence="2">
    <location>
        <begin position="168"/>
        <end position="257"/>
    </location>
</feature>
<dbReference type="EMBL" id="BAABIQ010000044">
    <property type="protein sequence ID" value="GAA4806093.1"/>
    <property type="molecule type" value="Genomic_DNA"/>
</dbReference>
<feature type="transmembrane region" description="Helical" evidence="1">
    <location>
        <begin position="78"/>
        <end position="98"/>
    </location>
</feature>
<feature type="domain" description="Protein FecR C-terminal" evidence="3">
    <location>
        <begin position="302"/>
        <end position="363"/>
    </location>
</feature>
<evidence type="ECO:0000313" key="5">
    <source>
        <dbReference type="Proteomes" id="UP001501411"/>
    </source>
</evidence>
<keyword evidence="5" id="KW-1185">Reference proteome</keyword>
<comment type="caution">
    <text evidence="4">The sequence shown here is derived from an EMBL/GenBank/DDBJ whole genome shotgun (WGS) entry which is preliminary data.</text>
</comment>
<evidence type="ECO:0000259" key="3">
    <source>
        <dbReference type="Pfam" id="PF16344"/>
    </source>
</evidence>
<evidence type="ECO:0000259" key="2">
    <source>
        <dbReference type="Pfam" id="PF04773"/>
    </source>
</evidence>
<keyword evidence="1" id="KW-0812">Transmembrane</keyword>
<evidence type="ECO:0000256" key="1">
    <source>
        <dbReference type="SAM" id="Phobius"/>
    </source>
</evidence>
<organism evidence="4 5">
    <name type="scientific">Olivibacter ginsenosidimutans</name>
    <dbReference type="NCBI Taxonomy" id="1176537"/>
    <lineage>
        <taxon>Bacteria</taxon>
        <taxon>Pseudomonadati</taxon>
        <taxon>Bacteroidota</taxon>
        <taxon>Sphingobacteriia</taxon>
        <taxon>Sphingobacteriales</taxon>
        <taxon>Sphingobacteriaceae</taxon>
        <taxon>Olivibacter</taxon>
    </lineage>
</organism>
<dbReference type="Pfam" id="PF04773">
    <property type="entry name" value="FecR"/>
    <property type="match status" value="1"/>
</dbReference>
<dbReference type="Pfam" id="PF16344">
    <property type="entry name" value="FecR_C"/>
    <property type="match status" value="1"/>
</dbReference>
<reference evidence="5" key="1">
    <citation type="journal article" date="2019" name="Int. J. Syst. Evol. Microbiol.">
        <title>The Global Catalogue of Microorganisms (GCM) 10K type strain sequencing project: providing services to taxonomists for standard genome sequencing and annotation.</title>
        <authorList>
            <consortium name="The Broad Institute Genomics Platform"/>
            <consortium name="The Broad Institute Genome Sequencing Center for Infectious Disease"/>
            <person name="Wu L."/>
            <person name="Ma J."/>
        </authorList>
    </citation>
    <scope>NUCLEOTIDE SEQUENCE [LARGE SCALE GENOMIC DNA]</scope>
    <source>
        <strain evidence="5">JCM 18200</strain>
    </source>
</reference>
<dbReference type="InterPro" id="IPR032508">
    <property type="entry name" value="FecR_C"/>
</dbReference>
<dbReference type="Gene3D" id="2.60.120.1440">
    <property type="match status" value="1"/>
</dbReference>
<sequence>MKRKVEDILSEDKIAGIDKKPTDLDDQEKLALTFSKTFAESKQEHLSAHEKGTLWNDIHAQIRRNQQAVPRMRFVKRLNWFAVGLVFILLSLVVFLQLHKDPVTIQTVATHNKSFFSGVTEVELLKADKKSVAFGTDTLINYSYLQEESKVDQKKNTTQYNSIGVPYGKRSQLLLEDGTKIWLNAGSILTFPEHFADNQREVYLEGEGYFEVAADVHRPFNVKSAHMDIHVLGTSFNVSTYADDTFASTILLSGKVEVSSNSSIIFDKQILEPGMEAKVSKQLQTLVVNKAPEGSVSWTKRRLILKNTSLAEINKKLERFYNTPIIDHSDVSIHDTFSGSLDLSQSLQEVLQNIYDKQTYTAKLIERRICIQKR</sequence>
<evidence type="ECO:0000313" key="4">
    <source>
        <dbReference type="EMBL" id="GAA4806093.1"/>
    </source>
</evidence>
<dbReference type="InterPro" id="IPR012373">
    <property type="entry name" value="Ferrdict_sens_TM"/>
</dbReference>
<accession>A0ABP9CCH7</accession>
<dbReference type="RefSeq" id="WP_345234682.1">
    <property type="nucleotide sequence ID" value="NZ_BAABIQ010000044.1"/>
</dbReference>